<dbReference type="EMBL" id="MK542821">
    <property type="protein sequence ID" value="QBI89965.1"/>
    <property type="molecule type" value="Genomic_DNA"/>
</dbReference>
<sequence length="134" mass="15618">MIRVYEKFKWAKGERLQDGRFIANIEDSTGESWYDIMVKLDELGEDRWVIGTQQSGFVSWATNGSVNASALPVDGGDVIVIDSIPEDMEKDFRYWWWDGSQFFKQDNVKSEQKERTKEDIMADLLKLQEELKTL</sequence>
<dbReference type="Proteomes" id="UP000292394">
    <property type="component" value="Segment"/>
</dbReference>
<dbReference type="GO" id="GO:0003677">
    <property type="term" value="F:DNA binding"/>
    <property type="evidence" value="ECO:0007669"/>
    <property type="project" value="UniProtKB-KW"/>
</dbReference>
<gene>
    <name evidence="1" type="ORF">HZP2_1</name>
</gene>
<organism evidence="1 2">
    <name type="scientific">Escherichia phage HZP2</name>
    <dbReference type="NCBI Taxonomy" id="2530019"/>
    <lineage>
        <taxon>Viruses</taxon>
        <taxon>Duplodnaviria</taxon>
        <taxon>Heunggongvirae</taxon>
        <taxon>Uroviricota</taxon>
        <taxon>Caudoviricetes</taxon>
        <taxon>Autographivirales</taxon>
        <taxon>Autotranscriptaviridae</taxon>
        <taxon>Studiervirinae</taxon>
        <taxon>Teseptimavirus</taxon>
        <taxon>Teseptimavirus HZP2</taxon>
    </lineage>
</organism>
<evidence type="ECO:0000313" key="2">
    <source>
        <dbReference type="Proteomes" id="UP000292394"/>
    </source>
</evidence>
<reference evidence="1 2" key="1">
    <citation type="submission" date="2019-02" db="EMBL/GenBank/DDBJ databases">
        <authorList>
            <person name="Liu P."/>
            <person name="Wang M."/>
            <person name="Liu J."/>
            <person name="Sun Y."/>
        </authorList>
    </citation>
    <scope>NUCLEOTIDE SEQUENCE [LARGE SCALE GENOMIC DNA]</scope>
</reference>
<evidence type="ECO:0000313" key="1">
    <source>
        <dbReference type="EMBL" id="QBI89965.1"/>
    </source>
</evidence>
<proteinExistence type="predicted"/>
<keyword evidence="1" id="KW-0238">DNA-binding</keyword>
<protein>
    <submittedName>
        <fullName evidence="1">Single-stranded DNA-binding protein</fullName>
    </submittedName>
</protein>
<accession>A0A481V9B4</accession>
<keyword evidence="2" id="KW-1185">Reference proteome</keyword>
<name>A0A481V9B4_9CAUD</name>